<dbReference type="Proteomes" id="UP000553343">
    <property type="component" value="Unassembled WGS sequence"/>
</dbReference>
<gene>
    <name evidence="1" type="ORF">HXW94_14935</name>
</gene>
<keyword evidence="2" id="KW-1185">Reference proteome</keyword>
<accession>A0A850T592</accession>
<proteinExistence type="predicted"/>
<dbReference type="EMBL" id="JACADJ010000066">
    <property type="protein sequence ID" value="NWH06261.1"/>
    <property type="molecule type" value="Genomic_DNA"/>
</dbReference>
<evidence type="ECO:0000313" key="2">
    <source>
        <dbReference type="Proteomes" id="UP000553343"/>
    </source>
</evidence>
<protein>
    <submittedName>
        <fullName evidence="1">Uncharacterized protein</fullName>
    </submittedName>
</protein>
<sequence length="103" mass="11777">MFEIGYSGILQYVRTSKEGVNQEADIISTLNGKQYITEVKVHITHHQLQTAIGQLLIHRFTYNQEAELQIALPKEANLSKLPPGLIKHLEDIERIHCLFPSVR</sequence>
<dbReference type="RefSeq" id="WP_178367714.1">
    <property type="nucleotide sequence ID" value="NZ_JACADJ010000066.1"/>
</dbReference>
<reference evidence="1 2" key="1">
    <citation type="submission" date="2020-06" db="EMBL/GenBank/DDBJ databases">
        <title>High-quality draft genome of sulfate reducer Desulfobacter latus type strain AcrS2 isolated from marine sediment.</title>
        <authorList>
            <person name="Hoppe M."/>
            <person name="Larsen C.K."/>
            <person name="Marshall I.P.G."/>
            <person name="Schramm A."/>
            <person name="Marietou A.G."/>
        </authorList>
    </citation>
    <scope>NUCLEOTIDE SEQUENCE [LARGE SCALE GENOMIC DNA]</scope>
    <source>
        <strain evidence="1 2">AcRS2</strain>
    </source>
</reference>
<dbReference type="AlphaFoldDB" id="A0A850T592"/>
<comment type="caution">
    <text evidence="1">The sequence shown here is derived from an EMBL/GenBank/DDBJ whole genome shotgun (WGS) entry which is preliminary data.</text>
</comment>
<name>A0A850T592_9BACT</name>
<organism evidence="1 2">
    <name type="scientific">Desulfobacter latus</name>
    <dbReference type="NCBI Taxonomy" id="2292"/>
    <lineage>
        <taxon>Bacteria</taxon>
        <taxon>Pseudomonadati</taxon>
        <taxon>Thermodesulfobacteriota</taxon>
        <taxon>Desulfobacteria</taxon>
        <taxon>Desulfobacterales</taxon>
        <taxon>Desulfobacteraceae</taxon>
        <taxon>Desulfobacter</taxon>
    </lineage>
</organism>
<evidence type="ECO:0000313" key="1">
    <source>
        <dbReference type="EMBL" id="NWH06261.1"/>
    </source>
</evidence>